<dbReference type="PANTHER" id="PTHR40044:SF1">
    <property type="entry name" value="INTEGRAL MEMBRANE PROTEIN"/>
    <property type="match status" value="1"/>
</dbReference>
<feature type="transmembrane region" description="Helical" evidence="1">
    <location>
        <begin position="44"/>
        <end position="63"/>
    </location>
</feature>
<proteinExistence type="predicted"/>
<dbReference type="AlphaFoldDB" id="A0A939H4W6"/>
<evidence type="ECO:0000313" key="2">
    <source>
        <dbReference type="EMBL" id="MBO1264219.1"/>
    </source>
</evidence>
<feature type="transmembrane region" description="Helical" evidence="1">
    <location>
        <begin position="70"/>
        <end position="91"/>
    </location>
</feature>
<protein>
    <submittedName>
        <fullName evidence="2">QueT transporter family protein</fullName>
    </submittedName>
</protein>
<dbReference type="EMBL" id="JAFNJU010000002">
    <property type="protein sequence ID" value="MBO1264219.1"/>
    <property type="molecule type" value="Genomic_DNA"/>
</dbReference>
<gene>
    <name evidence="2" type="ORF">J3A84_04065</name>
</gene>
<keyword evidence="1" id="KW-0472">Membrane</keyword>
<comment type="caution">
    <text evidence="2">The sequence shown here is derived from an EMBL/GenBank/DDBJ whole genome shotgun (WGS) entry which is preliminary data.</text>
</comment>
<accession>A0A939H4W6</accession>
<evidence type="ECO:0000313" key="3">
    <source>
        <dbReference type="Proteomes" id="UP000664218"/>
    </source>
</evidence>
<dbReference type="InterPro" id="IPR010387">
    <property type="entry name" value="QueT"/>
</dbReference>
<sequence length="136" mass="15290">MLLPFSYLGVQFRIAEILVLLVFIDKRYIYGLTLGCLIANLGSPLGPVDVIFGTLATLIALLLISKTKNLFVATLWPAVVNGIIIGLLLYYLLDLPFFLSAAQVFFGEFVVVTLIGYFLFKRILRDRKLVEIISFR</sequence>
<evidence type="ECO:0000256" key="1">
    <source>
        <dbReference type="SAM" id="Phobius"/>
    </source>
</evidence>
<keyword evidence="1" id="KW-0812">Transmembrane</keyword>
<keyword evidence="1" id="KW-1133">Transmembrane helix</keyword>
<organism evidence="2 3">
    <name type="scientific">Proteiniclasticum aestuarii</name>
    <dbReference type="NCBI Taxonomy" id="2817862"/>
    <lineage>
        <taxon>Bacteria</taxon>
        <taxon>Bacillati</taxon>
        <taxon>Bacillota</taxon>
        <taxon>Clostridia</taxon>
        <taxon>Eubacteriales</taxon>
        <taxon>Clostridiaceae</taxon>
        <taxon>Proteiniclasticum</taxon>
    </lineage>
</organism>
<dbReference type="PANTHER" id="PTHR40044">
    <property type="entry name" value="INTEGRAL MEMBRANE PROTEIN-RELATED"/>
    <property type="match status" value="1"/>
</dbReference>
<dbReference type="Pfam" id="PF06177">
    <property type="entry name" value="QueT"/>
    <property type="match status" value="1"/>
</dbReference>
<name>A0A939H4W6_9CLOT</name>
<dbReference type="Proteomes" id="UP000664218">
    <property type="component" value="Unassembled WGS sequence"/>
</dbReference>
<keyword evidence="3" id="KW-1185">Reference proteome</keyword>
<dbReference type="PIRSF" id="PIRSF031501">
    <property type="entry name" value="QueT"/>
    <property type="match status" value="1"/>
</dbReference>
<reference evidence="2" key="1">
    <citation type="submission" date="2021-03" db="EMBL/GenBank/DDBJ databases">
        <title>Proteiniclasticum marinus sp. nov., isolated from tidal flat sediment.</title>
        <authorList>
            <person name="Namirimu T."/>
            <person name="Yang J.-A."/>
            <person name="Yang S.-H."/>
            <person name="Kim Y.-J."/>
            <person name="Kwon K.K."/>
        </authorList>
    </citation>
    <scope>NUCLEOTIDE SEQUENCE</scope>
    <source>
        <strain evidence="2">SCR006</strain>
    </source>
</reference>
<feature type="transmembrane region" description="Helical" evidence="1">
    <location>
        <begin position="97"/>
        <end position="120"/>
    </location>
</feature>